<keyword evidence="3" id="KW-1185">Reference proteome</keyword>
<accession>A0AAD9PVI9</accession>
<gene>
    <name evidence="2" type="ORF">P5673_030121</name>
</gene>
<feature type="chain" id="PRO_5042142708" evidence="1">
    <location>
        <begin position="24"/>
        <end position="193"/>
    </location>
</feature>
<organism evidence="2 3">
    <name type="scientific">Acropora cervicornis</name>
    <name type="common">Staghorn coral</name>
    <dbReference type="NCBI Taxonomy" id="6130"/>
    <lineage>
        <taxon>Eukaryota</taxon>
        <taxon>Metazoa</taxon>
        <taxon>Cnidaria</taxon>
        <taxon>Anthozoa</taxon>
        <taxon>Hexacorallia</taxon>
        <taxon>Scleractinia</taxon>
        <taxon>Astrocoeniina</taxon>
        <taxon>Acroporidae</taxon>
        <taxon>Acropora</taxon>
    </lineage>
</organism>
<reference evidence="2" key="1">
    <citation type="journal article" date="2023" name="G3 (Bethesda)">
        <title>Whole genome assembly and annotation of the endangered Caribbean coral Acropora cervicornis.</title>
        <authorList>
            <person name="Selwyn J.D."/>
            <person name="Vollmer S.V."/>
        </authorList>
    </citation>
    <scope>NUCLEOTIDE SEQUENCE</scope>
    <source>
        <strain evidence="2">K2</strain>
    </source>
</reference>
<sequence length="193" mass="22227">MMATSHILTTAVALLFVIPRNLGRINSWSCDQRSLTNPRRFAMKSFSAEKYLRVEGDIGSRDFKLSFTGNFNICDTRILFDQQWIVCTQRPRFSIYSSVAFPSHYLAVDNGKLVLAKQSQISIENKCYFQLHRVKVSYNFDNFTLRRHHALYSYSADSFIRSTDSGMISLGKEWKFDCGTWFHVIDTIASCSS</sequence>
<reference evidence="2" key="2">
    <citation type="journal article" date="2023" name="Science">
        <title>Genomic signatures of disease resistance in endangered staghorn corals.</title>
        <authorList>
            <person name="Vollmer S.V."/>
            <person name="Selwyn J.D."/>
            <person name="Despard B.A."/>
            <person name="Roesel C.L."/>
        </authorList>
    </citation>
    <scope>NUCLEOTIDE SEQUENCE</scope>
    <source>
        <strain evidence="2">K2</strain>
    </source>
</reference>
<evidence type="ECO:0000313" key="2">
    <source>
        <dbReference type="EMBL" id="KAK2549445.1"/>
    </source>
</evidence>
<dbReference type="EMBL" id="JARQWQ010000126">
    <property type="protein sequence ID" value="KAK2549445.1"/>
    <property type="molecule type" value="Genomic_DNA"/>
</dbReference>
<comment type="caution">
    <text evidence="2">The sequence shown here is derived from an EMBL/GenBank/DDBJ whole genome shotgun (WGS) entry which is preliminary data.</text>
</comment>
<proteinExistence type="predicted"/>
<name>A0AAD9PVI9_ACRCE</name>
<dbReference type="Proteomes" id="UP001249851">
    <property type="component" value="Unassembled WGS sequence"/>
</dbReference>
<evidence type="ECO:0000256" key="1">
    <source>
        <dbReference type="SAM" id="SignalP"/>
    </source>
</evidence>
<dbReference type="AlphaFoldDB" id="A0AAD9PVI9"/>
<protein>
    <submittedName>
        <fullName evidence="2">Uncharacterized protein</fullName>
    </submittedName>
</protein>
<feature type="signal peptide" evidence="1">
    <location>
        <begin position="1"/>
        <end position="23"/>
    </location>
</feature>
<keyword evidence="1" id="KW-0732">Signal</keyword>
<evidence type="ECO:0000313" key="3">
    <source>
        <dbReference type="Proteomes" id="UP001249851"/>
    </source>
</evidence>